<keyword evidence="2" id="KW-0812">Transmembrane</keyword>
<keyword evidence="2" id="KW-0472">Membrane</keyword>
<dbReference type="Proteomes" id="UP000237947">
    <property type="component" value="Chromosome"/>
</dbReference>
<evidence type="ECO:0000313" key="3">
    <source>
        <dbReference type="EMBL" id="AVM42819.1"/>
    </source>
</evidence>
<evidence type="ECO:0000256" key="2">
    <source>
        <dbReference type="SAM" id="Phobius"/>
    </source>
</evidence>
<keyword evidence="2" id="KW-1133">Transmembrane helix</keyword>
<evidence type="ECO:0000256" key="1">
    <source>
        <dbReference type="SAM" id="MobiDB-lite"/>
    </source>
</evidence>
<reference evidence="4" key="1">
    <citation type="submission" date="2018-02" db="EMBL/GenBank/DDBJ databases">
        <authorList>
            <person name="Holder M.E."/>
            <person name="Ajami N.J."/>
            <person name="Petrosino J.F."/>
        </authorList>
    </citation>
    <scope>NUCLEOTIDE SEQUENCE [LARGE SCALE GENOMIC DNA]</scope>
    <source>
        <strain evidence="4">CCUG 47711</strain>
    </source>
</reference>
<dbReference type="AlphaFoldDB" id="A0A2S0KP90"/>
<proteinExistence type="predicted"/>
<feature type="transmembrane region" description="Helical" evidence="2">
    <location>
        <begin position="652"/>
        <end position="672"/>
    </location>
</feature>
<evidence type="ECO:0008006" key="5">
    <source>
        <dbReference type="Google" id="ProtNLM"/>
    </source>
</evidence>
<feature type="compositionally biased region" description="Gly residues" evidence="1">
    <location>
        <begin position="463"/>
        <end position="477"/>
    </location>
</feature>
<gene>
    <name evidence="3" type="ORF">C5Q98_06160</name>
</gene>
<dbReference type="OrthoDB" id="90760at2"/>
<protein>
    <recommendedName>
        <fullName evidence="5">Phage tail tape measure protein</fullName>
    </recommendedName>
</protein>
<dbReference type="KEGG" id="fsa:C5Q98_06160"/>
<evidence type="ECO:0000313" key="4">
    <source>
        <dbReference type="Proteomes" id="UP000237947"/>
    </source>
</evidence>
<organism evidence="3 4">
    <name type="scientific">Fastidiosipila sanguinis</name>
    <dbReference type="NCBI Taxonomy" id="236753"/>
    <lineage>
        <taxon>Bacteria</taxon>
        <taxon>Bacillati</taxon>
        <taxon>Bacillota</taxon>
        <taxon>Clostridia</taxon>
        <taxon>Eubacteriales</taxon>
        <taxon>Oscillospiraceae</taxon>
        <taxon>Fastidiosipila</taxon>
    </lineage>
</organism>
<feature type="transmembrane region" description="Helical" evidence="2">
    <location>
        <begin position="726"/>
        <end position="756"/>
    </location>
</feature>
<dbReference type="Gene3D" id="1.20.120.20">
    <property type="entry name" value="Apolipoprotein"/>
    <property type="match status" value="1"/>
</dbReference>
<dbReference type="EMBL" id="CP027226">
    <property type="protein sequence ID" value="AVM42819.1"/>
    <property type="molecule type" value="Genomic_DNA"/>
</dbReference>
<feature type="region of interest" description="Disordered" evidence="1">
    <location>
        <begin position="457"/>
        <end position="478"/>
    </location>
</feature>
<dbReference type="RefSeq" id="WP_106012769.1">
    <property type="nucleotide sequence ID" value="NZ_CP027226.1"/>
</dbReference>
<feature type="transmembrane region" description="Helical" evidence="2">
    <location>
        <begin position="684"/>
        <end position="706"/>
    </location>
</feature>
<sequence length="1010" mass="109049">MAANITSAGAVSIDLRVGDTSQYFKELDQIGKETGRIMSSSFKTVKIPSSTVDLSGIEKKLNNVAGAVDNLSDNVVKMLSDGFADGATKGTQAAVKAINQVKLPTLKGSLNEEELKALSSNLTAQLDIARAKLLDLGEASEQADAKLESLAEEWRNMNGGSMKGFDASSLNQDIDKARSAFLNQEQVVSQLETKIRLVNEEISRLGANASNTMPVQQVEELRYSFNHLGERLSLTVDELKRMAAEGQISTARLNAGLKHLGYPIEETKDKTDGLKDAFKHLGRIAASSLGASVLGAERLKSSMGGVGNLIRRTARTGLMLMGIRSAYMLIRQAVQASMESFRVMAGQNQGFANTMDSLARSADNLKGSFAAMAAPLIEVLAPALKWIIDLATRAFNAIAMFFGALAGKKSIQIATGSTAGFSNGLSSVGKKAKGATKEVEKYKRSLAGFDELEILDTSDKSNSGGGSPDIGGGGGGSSPTQQFTTVDIDTSAFKPLLDWLDKLKAAAEPTIQAFKRLVDSLEPLKTFVARGLQDFYNNFLKPMGLWALSSAFPRFLDGLTYMVQNINWGKLNDSLAEFWKALSKFSIKIGEGLLWFYENVLVPLGTWTMNEIVPRFIDILTASLDLFGSVIDAVAPAFEWLWDSLLSPIAEWTGGIITSVLDGIISALRGISDWINENASLIENFVLIIGSFAAAWGLVNGAIAIWNGLVAIWKGTATVATVATKLFGGAMAFLTSPVTIAIAIIGGLIAVGVLLWKNWDKVGKYVIAIWEFIKTKAVEIWTSVSNFFKAIWEAIKVVTLAVWNAIKGAVTAVWKGMLEGVKLYFNALFNHIKNIWGNIKGIFEGIIKFITGVFTGNWRKAWEGVSQIFRNIANGLVGIFKAPLNFIIDAINIFIRGLNKIKIPDWVPLVGGKGINIPQIPRLARGGIIDQPTVAMVGEAGKEAVMPLERNTGWIDQLAEKIASKNGGSNSGEGREINITQPIYIGTDNLVGVIESVIDREGRLRNNPVF</sequence>
<accession>A0A2S0KP90</accession>
<keyword evidence="4" id="KW-1185">Reference proteome</keyword>
<name>A0A2S0KP90_9FIRM</name>